<organism evidence="1 2">
    <name type="scientific">Mycena alexandri</name>
    <dbReference type="NCBI Taxonomy" id="1745969"/>
    <lineage>
        <taxon>Eukaryota</taxon>
        <taxon>Fungi</taxon>
        <taxon>Dikarya</taxon>
        <taxon>Basidiomycota</taxon>
        <taxon>Agaricomycotina</taxon>
        <taxon>Agaricomycetes</taxon>
        <taxon>Agaricomycetidae</taxon>
        <taxon>Agaricales</taxon>
        <taxon>Marasmiineae</taxon>
        <taxon>Mycenaceae</taxon>
        <taxon>Mycena</taxon>
    </lineage>
</organism>
<reference evidence="1" key="1">
    <citation type="submission" date="2023-03" db="EMBL/GenBank/DDBJ databases">
        <title>Massive genome expansion in bonnet fungi (Mycena s.s.) driven by repeated elements and novel gene families across ecological guilds.</title>
        <authorList>
            <consortium name="Lawrence Berkeley National Laboratory"/>
            <person name="Harder C.B."/>
            <person name="Miyauchi S."/>
            <person name="Viragh M."/>
            <person name="Kuo A."/>
            <person name="Thoen E."/>
            <person name="Andreopoulos B."/>
            <person name="Lu D."/>
            <person name="Skrede I."/>
            <person name="Drula E."/>
            <person name="Henrissat B."/>
            <person name="Morin E."/>
            <person name="Kohler A."/>
            <person name="Barry K."/>
            <person name="LaButti K."/>
            <person name="Morin E."/>
            <person name="Salamov A."/>
            <person name="Lipzen A."/>
            <person name="Mereny Z."/>
            <person name="Hegedus B."/>
            <person name="Baldrian P."/>
            <person name="Stursova M."/>
            <person name="Weitz H."/>
            <person name="Taylor A."/>
            <person name="Grigoriev I.V."/>
            <person name="Nagy L.G."/>
            <person name="Martin F."/>
            <person name="Kauserud H."/>
        </authorList>
    </citation>
    <scope>NUCLEOTIDE SEQUENCE</scope>
    <source>
        <strain evidence="1">CBHHK200</strain>
    </source>
</reference>
<evidence type="ECO:0000313" key="1">
    <source>
        <dbReference type="EMBL" id="KAJ7021319.1"/>
    </source>
</evidence>
<evidence type="ECO:0000313" key="2">
    <source>
        <dbReference type="Proteomes" id="UP001218188"/>
    </source>
</evidence>
<dbReference type="InterPro" id="IPR059179">
    <property type="entry name" value="MLKL-like_MCAfunc"/>
</dbReference>
<sequence>MDTHQRPLEIFQKTFKVVAQMDWLSYLIRVTRLIGELDPFPVLSGVASIVLLILEPLENLKRNRNLFRELAEKVVRITMRLRDEVLADKSVATSPRFIQTCTEFSDCLLSVAADLRDILWPHRKSWAGALGQYFNTYLIRDTILNAQKRVDGLIESFMLATAVGTRLRVQLIHTDLTIMRTALVPFFSNAGPEANFSDFHKLIPGDLELVPPHLHVPLTGSSESPIEYPVRVRGVRMTARLYHGEDALEWREDFHLFSSVRHDTLSAVLSLFSDGP</sequence>
<name>A0AAD6S500_9AGAR</name>
<comment type="caution">
    <text evidence="1">The sequence shown here is derived from an EMBL/GenBank/DDBJ whole genome shotgun (WGS) entry which is preliminary data.</text>
</comment>
<dbReference type="Proteomes" id="UP001218188">
    <property type="component" value="Unassembled WGS sequence"/>
</dbReference>
<proteinExistence type="predicted"/>
<protein>
    <submittedName>
        <fullName evidence="1">Uncharacterized protein</fullName>
    </submittedName>
</protein>
<keyword evidence="2" id="KW-1185">Reference proteome</keyword>
<dbReference type="EMBL" id="JARJCM010000236">
    <property type="protein sequence ID" value="KAJ7021319.1"/>
    <property type="molecule type" value="Genomic_DNA"/>
</dbReference>
<gene>
    <name evidence="1" type="ORF">C8F04DRAFT_1403066</name>
</gene>
<accession>A0AAD6S500</accession>
<dbReference type="CDD" id="cd21037">
    <property type="entry name" value="MLKL_NTD"/>
    <property type="match status" value="1"/>
</dbReference>
<dbReference type="AlphaFoldDB" id="A0AAD6S500"/>